<keyword evidence="2" id="KW-1185">Reference proteome</keyword>
<proteinExistence type="predicted"/>
<dbReference type="OrthoDB" id="8653919at2"/>
<dbReference type="EMBL" id="PDET01000017">
    <property type="protein sequence ID" value="PRD13670.1"/>
    <property type="molecule type" value="Genomic_DNA"/>
</dbReference>
<reference evidence="1 2" key="1">
    <citation type="submission" date="2017-10" db="EMBL/GenBank/DDBJ databases">
        <title>Draft genome of two endophytic bacteria isolated from 'guarana' Paullinia cupana (Mart.) Ducke.</title>
        <authorList>
            <person name="Siqueira K.A."/>
            <person name="Liotti R.G."/>
            <person name="Mendes T.A."/>
            <person name="Soares M.A."/>
        </authorList>
    </citation>
    <scope>NUCLEOTIDE SEQUENCE [LARGE SCALE GENOMIC DNA]</scope>
    <source>
        <strain evidence="1 2">342</strain>
    </source>
</reference>
<protein>
    <submittedName>
        <fullName evidence="1">Transcriptional regulator</fullName>
    </submittedName>
</protein>
<dbReference type="RefSeq" id="WP_105594628.1">
    <property type="nucleotide sequence ID" value="NZ_PDET01000017.1"/>
</dbReference>
<dbReference type="AlphaFoldDB" id="A0A2S9I7A4"/>
<evidence type="ECO:0000313" key="2">
    <source>
        <dbReference type="Proteomes" id="UP000239181"/>
    </source>
</evidence>
<dbReference type="Proteomes" id="UP000239181">
    <property type="component" value="Unassembled WGS sequence"/>
</dbReference>
<accession>A0A2S9I7A4</accession>
<comment type="caution">
    <text evidence="1">The sequence shown here is derived from an EMBL/GenBank/DDBJ whole genome shotgun (WGS) entry which is preliminary data.</text>
</comment>
<evidence type="ECO:0000313" key="1">
    <source>
        <dbReference type="EMBL" id="PRD13670.1"/>
    </source>
</evidence>
<name>A0A2S9I7A4_9GAMM</name>
<organism evidence="1 2">
    <name type="scientific">Pantoea coffeiphila</name>
    <dbReference type="NCBI Taxonomy" id="1465635"/>
    <lineage>
        <taxon>Bacteria</taxon>
        <taxon>Pseudomonadati</taxon>
        <taxon>Pseudomonadota</taxon>
        <taxon>Gammaproteobacteria</taxon>
        <taxon>Enterobacterales</taxon>
        <taxon>Erwiniaceae</taxon>
        <taxon>Pantoea</taxon>
    </lineage>
</organism>
<sequence>MRLIKKYIPPSPQALEKLKLSLGLSNKDMADLADVSSSGQFRKYLSNSDPRKMSAVTLFYIASQLCLTPEQIDTVLNRMTEIGAEIDTARPE</sequence>
<gene>
    <name evidence="1" type="ORF">CQW29_20740</name>
</gene>